<proteinExistence type="predicted"/>
<keyword evidence="1" id="KW-0812">Transmembrane</keyword>
<dbReference type="Proteomes" id="UP001156389">
    <property type="component" value="Unassembled WGS sequence"/>
</dbReference>
<dbReference type="EMBL" id="JAJAGO010000007">
    <property type="protein sequence ID" value="MCT2591589.1"/>
    <property type="molecule type" value="Genomic_DNA"/>
</dbReference>
<comment type="caution">
    <text evidence="2">The sequence shown here is derived from an EMBL/GenBank/DDBJ whole genome shotgun (WGS) entry which is preliminary data.</text>
</comment>
<keyword evidence="3" id="KW-1185">Reference proteome</keyword>
<dbReference type="RefSeq" id="WP_260218904.1">
    <property type="nucleotide sequence ID" value="NZ_JAJAGO010000007.1"/>
</dbReference>
<evidence type="ECO:0008006" key="4">
    <source>
        <dbReference type="Google" id="ProtNLM"/>
    </source>
</evidence>
<feature type="transmembrane region" description="Helical" evidence="1">
    <location>
        <begin position="105"/>
        <end position="124"/>
    </location>
</feature>
<organism evidence="2 3">
    <name type="scientific">Streptomyces gossypii</name>
    <dbReference type="NCBI Taxonomy" id="2883101"/>
    <lineage>
        <taxon>Bacteria</taxon>
        <taxon>Bacillati</taxon>
        <taxon>Actinomycetota</taxon>
        <taxon>Actinomycetes</taxon>
        <taxon>Kitasatosporales</taxon>
        <taxon>Streptomycetaceae</taxon>
        <taxon>Streptomyces</taxon>
    </lineage>
</organism>
<sequence>MRLVRLVKHAIQRFDQHTIVWKTLILFARLALAAGFLSAVADRFGLWGPPDTGEVAWGSLDAYVSYAGELTPYLSDWMVTIVASIATVAELVLGLALLTGVACRWAALASGGLLLIFGLSMFFFRHPEAPLSLSVFSAAGAALLLALLTSGGGMPVSPAQGRLDAAPAGVTGSGPRTS</sequence>
<keyword evidence="1" id="KW-1133">Transmembrane helix</keyword>
<feature type="transmembrane region" description="Helical" evidence="1">
    <location>
        <begin position="130"/>
        <end position="148"/>
    </location>
</feature>
<evidence type="ECO:0000313" key="3">
    <source>
        <dbReference type="Proteomes" id="UP001156389"/>
    </source>
</evidence>
<name>A0ABT2JVW0_9ACTN</name>
<keyword evidence="1" id="KW-0472">Membrane</keyword>
<reference evidence="2 3" key="1">
    <citation type="submission" date="2021-10" db="EMBL/GenBank/DDBJ databases">
        <title>Streptomyces gossypii sp. nov., isolated from soil collected from cotton field.</title>
        <authorList>
            <person name="Ge X."/>
            <person name="Chen X."/>
            <person name="Liu W."/>
        </authorList>
    </citation>
    <scope>NUCLEOTIDE SEQUENCE [LARGE SCALE GENOMIC DNA]</scope>
    <source>
        <strain evidence="2 3">N2-109</strain>
    </source>
</reference>
<feature type="transmembrane region" description="Helical" evidence="1">
    <location>
        <begin position="20"/>
        <end position="41"/>
    </location>
</feature>
<protein>
    <recommendedName>
        <fullName evidence="4">DoxX family protein</fullName>
    </recommendedName>
</protein>
<evidence type="ECO:0000313" key="2">
    <source>
        <dbReference type="EMBL" id="MCT2591589.1"/>
    </source>
</evidence>
<gene>
    <name evidence="2" type="ORF">LHJ74_17070</name>
</gene>
<feature type="transmembrane region" description="Helical" evidence="1">
    <location>
        <begin position="77"/>
        <end position="98"/>
    </location>
</feature>
<evidence type="ECO:0000256" key="1">
    <source>
        <dbReference type="SAM" id="Phobius"/>
    </source>
</evidence>
<accession>A0ABT2JVW0</accession>